<evidence type="ECO:0000256" key="8">
    <source>
        <dbReference type="SAM" id="Phobius"/>
    </source>
</evidence>
<keyword evidence="10" id="KW-1185">Reference proteome</keyword>
<evidence type="ECO:0008006" key="11">
    <source>
        <dbReference type="Google" id="ProtNLM"/>
    </source>
</evidence>
<evidence type="ECO:0000256" key="5">
    <source>
        <dbReference type="ARBA" id="ARBA00022989"/>
    </source>
</evidence>
<feature type="transmembrane region" description="Helical" evidence="8">
    <location>
        <begin position="303"/>
        <end position="326"/>
    </location>
</feature>
<feature type="transmembrane region" description="Helical" evidence="8">
    <location>
        <begin position="140"/>
        <end position="159"/>
    </location>
</feature>
<feature type="transmembrane region" description="Helical" evidence="8">
    <location>
        <begin position="110"/>
        <end position="128"/>
    </location>
</feature>
<reference evidence="9 10" key="1">
    <citation type="submission" date="2008-02" db="EMBL/GenBank/DDBJ databases">
        <title>Complete sequence of Shewanella woodyi ATCC 51908.</title>
        <authorList>
            <consortium name="US DOE Joint Genome Institute"/>
            <person name="Copeland A."/>
            <person name="Lucas S."/>
            <person name="Lapidus A."/>
            <person name="Glavina del Rio T."/>
            <person name="Dalin E."/>
            <person name="Tice H."/>
            <person name="Bruce D."/>
            <person name="Goodwin L."/>
            <person name="Pitluck S."/>
            <person name="Sims D."/>
            <person name="Brettin T."/>
            <person name="Detter J.C."/>
            <person name="Han C."/>
            <person name="Kuske C.R."/>
            <person name="Schmutz J."/>
            <person name="Larimer F."/>
            <person name="Land M."/>
            <person name="Hauser L."/>
            <person name="Kyrpides N."/>
            <person name="Lykidis A."/>
            <person name="Zhao J.-S."/>
            <person name="Richardson P."/>
        </authorList>
    </citation>
    <scope>NUCLEOTIDE SEQUENCE [LARGE SCALE GENOMIC DNA]</scope>
    <source>
        <strain evidence="10">ATCC 51908 / MS32</strain>
    </source>
</reference>
<gene>
    <name evidence="9" type="ordered locus">Swoo_2027</name>
</gene>
<feature type="transmembrane region" description="Helical" evidence="8">
    <location>
        <begin position="511"/>
        <end position="528"/>
    </location>
</feature>
<keyword evidence="5 8" id="KW-1133">Transmembrane helix</keyword>
<evidence type="ECO:0000256" key="6">
    <source>
        <dbReference type="ARBA" id="ARBA00023136"/>
    </source>
</evidence>
<dbReference type="EMBL" id="CP000961">
    <property type="protein sequence ID" value="ACA86311.1"/>
    <property type="molecule type" value="Genomic_DNA"/>
</dbReference>
<keyword evidence="2" id="KW-1003">Cell membrane</keyword>
<evidence type="ECO:0000313" key="10">
    <source>
        <dbReference type="Proteomes" id="UP000002168"/>
    </source>
</evidence>
<dbReference type="eggNOG" id="ENOG5034221">
    <property type="taxonomic scope" value="Bacteria"/>
</dbReference>
<dbReference type="STRING" id="392500.Swoo_2027"/>
<evidence type="ECO:0000256" key="7">
    <source>
        <dbReference type="ARBA" id="ARBA00024033"/>
    </source>
</evidence>
<evidence type="ECO:0000313" key="9">
    <source>
        <dbReference type="EMBL" id="ACA86311.1"/>
    </source>
</evidence>
<feature type="transmembrane region" description="Helical" evidence="8">
    <location>
        <begin position="365"/>
        <end position="383"/>
    </location>
</feature>
<keyword evidence="4 8" id="KW-0812">Transmembrane</keyword>
<comment type="similarity">
    <text evidence="7">Belongs to the glycosyltransferase 87 family.</text>
</comment>
<organism evidence="9 10">
    <name type="scientific">Shewanella woodyi (strain ATCC 51908 / MS32)</name>
    <dbReference type="NCBI Taxonomy" id="392500"/>
    <lineage>
        <taxon>Bacteria</taxon>
        <taxon>Pseudomonadati</taxon>
        <taxon>Pseudomonadota</taxon>
        <taxon>Gammaproteobacteria</taxon>
        <taxon>Alteromonadales</taxon>
        <taxon>Shewanellaceae</taxon>
        <taxon>Shewanella</taxon>
    </lineage>
</organism>
<name>B1KRA4_SHEWM</name>
<evidence type="ECO:0000256" key="4">
    <source>
        <dbReference type="ARBA" id="ARBA00022692"/>
    </source>
</evidence>
<feature type="transmembrane region" description="Helical" evidence="8">
    <location>
        <begin position="534"/>
        <end position="555"/>
    </location>
</feature>
<keyword evidence="3" id="KW-0808">Transferase</keyword>
<feature type="transmembrane region" description="Helical" evidence="8">
    <location>
        <begin position="57"/>
        <end position="76"/>
    </location>
</feature>
<dbReference type="Proteomes" id="UP000002168">
    <property type="component" value="Chromosome"/>
</dbReference>
<dbReference type="InterPro" id="IPR018584">
    <property type="entry name" value="GT87"/>
</dbReference>
<feature type="transmembrane region" description="Helical" evidence="8">
    <location>
        <begin position="83"/>
        <end position="104"/>
    </location>
</feature>
<evidence type="ECO:0000256" key="2">
    <source>
        <dbReference type="ARBA" id="ARBA00022475"/>
    </source>
</evidence>
<feature type="transmembrane region" description="Helical" evidence="8">
    <location>
        <begin position="25"/>
        <end position="45"/>
    </location>
</feature>
<dbReference type="AlphaFoldDB" id="B1KRA4"/>
<dbReference type="GO" id="GO:0005886">
    <property type="term" value="C:plasma membrane"/>
    <property type="evidence" value="ECO:0007669"/>
    <property type="project" value="UniProtKB-SubCell"/>
</dbReference>
<feature type="transmembrane region" description="Helical" evidence="8">
    <location>
        <begin position="474"/>
        <end position="499"/>
    </location>
</feature>
<protein>
    <recommendedName>
        <fullName evidence="11">DUF2029 domain-containing protein</fullName>
    </recommendedName>
</protein>
<dbReference type="Pfam" id="PF09594">
    <property type="entry name" value="GT87"/>
    <property type="match status" value="1"/>
</dbReference>
<feature type="transmembrane region" description="Helical" evidence="8">
    <location>
        <begin position="442"/>
        <end position="462"/>
    </location>
</feature>
<dbReference type="RefSeq" id="WP_012324657.1">
    <property type="nucleotide sequence ID" value="NC_010506.1"/>
</dbReference>
<dbReference type="HOGENOM" id="CLU_483033_0_0_6"/>
<dbReference type="KEGG" id="swd:Swoo_2027"/>
<feature type="transmembrane region" description="Helical" evidence="8">
    <location>
        <begin position="261"/>
        <end position="282"/>
    </location>
</feature>
<accession>B1KRA4</accession>
<comment type="subcellular location">
    <subcellularLocation>
        <location evidence="1">Cell membrane</location>
        <topology evidence="1">Multi-pass membrane protein</topology>
    </subcellularLocation>
</comment>
<feature type="transmembrane region" description="Helical" evidence="8">
    <location>
        <begin position="332"/>
        <end position="358"/>
    </location>
</feature>
<keyword evidence="6 8" id="KW-0472">Membrane</keyword>
<evidence type="ECO:0000256" key="3">
    <source>
        <dbReference type="ARBA" id="ARBA00022679"/>
    </source>
</evidence>
<sequence>MINQDAIETINGENSKNVTSRESTWFAAMGVLAIFPAITSLIWALILNSTGIDGHDFSATVLFSASAVSIISIVANSYIKSALYVYLISIVSAIVFAFTLEVYFVKWALIPLFVAALYTVPIFNYIKLRVPSSFNGRAKVRPFLAALWVIAAVMTVSQVTRLSVFIVDQEQTHFSLIPGVEWFERHNCLTGYVYAARLASASSENIYDTKIVETDPFTTPLPEYATDMAPFTLDGYLYTPAFLLLPKVLTTISNDFSFLRVLWFSFSVLITALSLSMLISWLQGPIADQLIKLMPIFVGAMPVALTFQLGGSQIVAFFGLLIALVALERRQIVLGSFLFSFVLLMKLWPVLLMLPLLFQRRYKEIAYICGFAVLMCLMVFLVFDAKPWLMYFNYILPKISDGSAFVMMDESIVNLASNFSLIGIPFKLVPFGIDAGWQEAKIISLLYSVLLLAITVFVSMRMREGDKAQHICLWLALIVLGTLRSPLAPMHILIGFLLLMVVTSYLIRSRWQVGLFAIVWIMMTVLIPPEGVEAAMLLSIFRQMIIFSFIFWVIFRFCRKDKYG</sequence>
<dbReference type="GO" id="GO:0016758">
    <property type="term" value="F:hexosyltransferase activity"/>
    <property type="evidence" value="ECO:0007669"/>
    <property type="project" value="InterPro"/>
</dbReference>
<proteinExistence type="inferred from homology"/>
<evidence type="ECO:0000256" key="1">
    <source>
        <dbReference type="ARBA" id="ARBA00004651"/>
    </source>
</evidence>